<accession>A0AA88D495</accession>
<gene>
    <name evidence="1" type="ORF">TIFTF001_010178</name>
</gene>
<keyword evidence="2" id="KW-1185">Reference proteome</keyword>
<reference evidence="1" key="1">
    <citation type="submission" date="2023-07" db="EMBL/GenBank/DDBJ databases">
        <title>draft genome sequence of fig (Ficus carica).</title>
        <authorList>
            <person name="Takahashi T."/>
            <person name="Nishimura K."/>
        </authorList>
    </citation>
    <scope>NUCLEOTIDE SEQUENCE</scope>
</reference>
<protein>
    <submittedName>
        <fullName evidence="1">Uncharacterized protein</fullName>
    </submittedName>
</protein>
<sequence>MYSNPRDPTQTGGRQRLVQLGVERVAENDWVKYRYTRDPVETHTWDSAILRGARRVRRVKHTRDQDGRKAYRTAIRAPGRAWVAAHMAEE</sequence>
<organism evidence="1 2">
    <name type="scientific">Ficus carica</name>
    <name type="common">Common fig</name>
    <dbReference type="NCBI Taxonomy" id="3494"/>
    <lineage>
        <taxon>Eukaryota</taxon>
        <taxon>Viridiplantae</taxon>
        <taxon>Streptophyta</taxon>
        <taxon>Embryophyta</taxon>
        <taxon>Tracheophyta</taxon>
        <taxon>Spermatophyta</taxon>
        <taxon>Magnoliopsida</taxon>
        <taxon>eudicotyledons</taxon>
        <taxon>Gunneridae</taxon>
        <taxon>Pentapetalae</taxon>
        <taxon>rosids</taxon>
        <taxon>fabids</taxon>
        <taxon>Rosales</taxon>
        <taxon>Moraceae</taxon>
        <taxon>Ficeae</taxon>
        <taxon>Ficus</taxon>
    </lineage>
</organism>
<evidence type="ECO:0000313" key="2">
    <source>
        <dbReference type="Proteomes" id="UP001187192"/>
    </source>
</evidence>
<evidence type="ECO:0000313" key="1">
    <source>
        <dbReference type="EMBL" id="GMN40962.1"/>
    </source>
</evidence>
<proteinExistence type="predicted"/>
<name>A0AA88D495_FICCA</name>
<comment type="caution">
    <text evidence="1">The sequence shown here is derived from an EMBL/GenBank/DDBJ whole genome shotgun (WGS) entry which is preliminary data.</text>
</comment>
<dbReference type="EMBL" id="BTGU01000012">
    <property type="protein sequence ID" value="GMN40962.1"/>
    <property type="molecule type" value="Genomic_DNA"/>
</dbReference>
<dbReference type="AlphaFoldDB" id="A0AA88D495"/>
<dbReference type="Proteomes" id="UP001187192">
    <property type="component" value="Unassembled WGS sequence"/>
</dbReference>